<evidence type="ECO:0000256" key="1">
    <source>
        <dbReference type="ARBA" id="ARBA00009437"/>
    </source>
</evidence>
<dbReference type="GO" id="GO:0000976">
    <property type="term" value="F:transcription cis-regulatory region binding"/>
    <property type="evidence" value="ECO:0007669"/>
    <property type="project" value="TreeGrafter"/>
</dbReference>
<comment type="similarity">
    <text evidence="1">Belongs to the LysR transcriptional regulatory family.</text>
</comment>
<dbReference type="EMBL" id="AYGX02000126">
    <property type="protein sequence ID" value="KRO26512.1"/>
    <property type="molecule type" value="Genomic_DNA"/>
</dbReference>
<dbReference type="SUPFAM" id="SSF53850">
    <property type="entry name" value="Periplasmic binding protein-like II"/>
    <property type="match status" value="1"/>
</dbReference>
<evidence type="ECO:0000256" key="4">
    <source>
        <dbReference type="ARBA" id="ARBA00023163"/>
    </source>
</evidence>
<keyword evidence="4" id="KW-0804">Transcription</keyword>
<dbReference type="Proteomes" id="UP000050920">
    <property type="component" value="Unassembled WGS sequence"/>
</dbReference>
<feature type="domain" description="HTH lysR-type" evidence="5">
    <location>
        <begin position="2"/>
        <end position="59"/>
    </location>
</feature>
<evidence type="ECO:0000313" key="7">
    <source>
        <dbReference type="Proteomes" id="UP000050920"/>
    </source>
</evidence>
<dbReference type="InterPro" id="IPR005119">
    <property type="entry name" value="LysR_subst-bd"/>
</dbReference>
<protein>
    <recommendedName>
        <fullName evidence="5">HTH lysR-type domain-containing protein</fullName>
    </recommendedName>
</protein>
<dbReference type="CDD" id="cd05466">
    <property type="entry name" value="PBP2_LTTR_substrate"/>
    <property type="match status" value="1"/>
</dbReference>
<dbReference type="GO" id="GO:0003700">
    <property type="term" value="F:DNA-binding transcription factor activity"/>
    <property type="evidence" value="ECO:0007669"/>
    <property type="project" value="InterPro"/>
</dbReference>
<accession>A0A0R2NQ16</accession>
<dbReference type="SUPFAM" id="SSF46785">
    <property type="entry name" value="Winged helix' DNA-binding domain"/>
    <property type="match status" value="1"/>
</dbReference>
<dbReference type="InterPro" id="IPR000847">
    <property type="entry name" value="LysR_HTH_N"/>
</dbReference>
<organism evidence="6 7">
    <name type="scientific">Lactiplantibacillus fabifermentans DSM 21115</name>
    <dbReference type="NCBI Taxonomy" id="1413187"/>
    <lineage>
        <taxon>Bacteria</taxon>
        <taxon>Bacillati</taxon>
        <taxon>Bacillota</taxon>
        <taxon>Bacilli</taxon>
        <taxon>Lactobacillales</taxon>
        <taxon>Lactobacillaceae</taxon>
        <taxon>Lactiplantibacillus</taxon>
    </lineage>
</organism>
<dbReference type="Gene3D" id="3.40.190.10">
    <property type="entry name" value="Periplasmic binding protein-like II"/>
    <property type="match status" value="2"/>
</dbReference>
<dbReference type="PANTHER" id="PTHR30126:SF40">
    <property type="entry name" value="HTH-TYPE TRANSCRIPTIONAL REGULATOR GLTR"/>
    <property type="match status" value="1"/>
</dbReference>
<gene>
    <name evidence="6" type="ORF">DY78_GL000870</name>
</gene>
<dbReference type="InterPro" id="IPR036388">
    <property type="entry name" value="WH-like_DNA-bd_sf"/>
</dbReference>
<evidence type="ECO:0000313" key="6">
    <source>
        <dbReference type="EMBL" id="KRO26512.1"/>
    </source>
</evidence>
<dbReference type="PANTHER" id="PTHR30126">
    <property type="entry name" value="HTH-TYPE TRANSCRIPTIONAL REGULATOR"/>
    <property type="match status" value="1"/>
</dbReference>
<dbReference type="Pfam" id="PF03466">
    <property type="entry name" value="LysR_substrate"/>
    <property type="match status" value="1"/>
</dbReference>
<evidence type="ECO:0000256" key="3">
    <source>
        <dbReference type="ARBA" id="ARBA00023125"/>
    </source>
</evidence>
<name>A0A0R2NQ16_9LACO</name>
<evidence type="ECO:0000259" key="5">
    <source>
        <dbReference type="PROSITE" id="PS50931"/>
    </source>
</evidence>
<proteinExistence type="inferred from homology"/>
<reference evidence="6 7" key="1">
    <citation type="journal article" date="2015" name="Genome Announc.">
        <title>Expanding the biotechnology potential of lactobacilli through comparative genomics of 213 strains and associated genera.</title>
        <authorList>
            <person name="Sun Z."/>
            <person name="Harris H.M."/>
            <person name="McCann A."/>
            <person name="Guo C."/>
            <person name="Argimon S."/>
            <person name="Zhang W."/>
            <person name="Yang X."/>
            <person name="Jeffery I.B."/>
            <person name="Cooney J.C."/>
            <person name="Kagawa T.F."/>
            <person name="Liu W."/>
            <person name="Song Y."/>
            <person name="Salvetti E."/>
            <person name="Wrobel A."/>
            <person name="Rasinkangas P."/>
            <person name="Parkhill J."/>
            <person name="Rea M.C."/>
            <person name="O'Sullivan O."/>
            <person name="Ritari J."/>
            <person name="Douillard F.P."/>
            <person name="Paul Ross R."/>
            <person name="Yang R."/>
            <person name="Briner A.E."/>
            <person name="Felis G.E."/>
            <person name="de Vos W.M."/>
            <person name="Barrangou R."/>
            <person name="Klaenhammer T.R."/>
            <person name="Caufield P.W."/>
            <person name="Cui Y."/>
            <person name="Zhang H."/>
            <person name="O'Toole P.W."/>
        </authorList>
    </citation>
    <scope>NUCLEOTIDE SEQUENCE [LARGE SCALE GENOMIC DNA]</scope>
    <source>
        <strain evidence="6 7">DSM 21115</strain>
    </source>
</reference>
<evidence type="ECO:0000256" key="2">
    <source>
        <dbReference type="ARBA" id="ARBA00023015"/>
    </source>
</evidence>
<dbReference type="PROSITE" id="PS50931">
    <property type="entry name" value="HTH_LYSR"/>
    <property type="match status" value="1"/>
</dbReference>
<keyword evidence="2" id="KW-0805">Transcription regulation</keyword>
<dbReference type="InterPro" id="IPR036390">
    <property type="entry name" value="WH_DNA-bd_sf"/>
</dbReference>
<keyword evidence="3" id="KW-0238">DNA-binding</keyword>
<dbReference type="Pfam" id="PF00126">
    <property type="entry name" value="HTH_1"/>
    <property type="match status" value="1"/>
</dbReference>
<sequence>MVNLKALQTFVQVAQIGSYSLAAQQLHLSQPTVSVHIKALETDFQTKLLRFDGQRYRATADGAIVLSYAAKIFQLTDQLEQTFVRPVQATLKVAATSVLSLIAPQMYAAVHQTGAELYLNISNSTGALDSLAAGGVDCALAALNSDQVATYQTRYAVMPLATDAVYLVANRQNSLSQRTQVTPKDLQQQVFVMREAGSGTATLLTKFLRGQQIKAQSILRVPQHATVAQMIQNGMGIGLLSQYWLQSAADKLTILPVADFPVEREIYLLAPQATDQLRAFASLVTELLTAALKETEI</sequence>
<dbReference type="AlphaFoldDB" id="A0A0R2NQ16"/>
<comment type="caution">
    <text evidence="6">The sequence shown here is derived from an EMBL/GenBank/DDBJ whole genome shotgun (WGS) entry which is preliminary data.</text>
</comment>
<dbReference type="Gene3D" id="1.10.10.10">
    <property type="entry name" value="Winged helix-like DNA-binding domain superfamily/Winged helix DNA-binding domain"/>
    <property type="match status" value="1"/>
</dbReference>
<keyword evidence="7" id="KW-1185">Reference proteome</keyword>